<proteinExistence type="predicted"/>
<name>A0A660EAX6_9LACO</name>
<dbReference type="AlphaFoldDB" id="A0A660EAX6"/>
<sequence>MLIVLPGVIAVNGTLAVTGTAVMTKGINDLVNGVTTTQFNNGDRPESRTFAKGIEGKYNGKKVHYRVDAEPQGKKLQIQCNENKVPDFRLKYEKINSIKDAIEQIPKAVKKNLTQGKLQDMAKAVYRAAQSLK</sequence>
<evidence type="ECO:0000313" key="2">
    <source>
        <dbReference type="Proteomes" id="UP000289996"/>
    </source>
</evidence>
<organism evidence="1 2">
    <name type="scientific">Lactiplantibacillus mudanjiangensis</name>
    <dbReference type="NCBI Taxonomy" id="1296538"/>
    <lineage>
        <taxon>Bacteria</taxon>
        <taxon>Bacillati</taxon>
        <taxon>Bacillota</taxon>
        <taxon>Bacilli</taxon>
        <taxon>Lactobacillales</taxon>
        <taxon>Lactobacillaceae</taxon>
        <taxon>Lactiplantibacillus</taxon>
    </lineage>
</organism>
<protein>
    <submittedName>
        <fullName evidence="1">Uncharacterized protein</fullName>
    </submittedName>
</protein>
<dbReference type="EMBL" id="UYIG01000152">
    <property type="protein sequence ID" value="VDG29675.1"/>
    <property type="molecule type" value="Genomic_DNA"/>
</dbReference>
<reference evidence="1 2" key="1">
    <citation type="submission" date="2018-11" db="EMBL/GenBank/DDBJ databases">
        <authorList>
            <person name="Wuyts S."/>
        </authorList>
    </citation>
    <scope>NUCLEOTIDE SEQUENCE [LARGE SCALE GENOMIC DNA]</scope>
    <source>
        <strain evidence="1">Lactobacillus mudanjiangensis AMBF249</strain>
    </source>
</reference>
<keyword evidence="2" id="KW-1185">Reference proteome</keyword>
<evidence type="ECO:0000313" key="1">
    <source>
        <dbReference type="EMBL" id="VDG29675.1"/>
    </source>
</evidence>
<dbReference type="Proteomes" id="UP000289996">
    <property type="component" value="Unassembled WGS sequence"/>
</dbReference>
<gene>
    <name evidence="1" type="ORF">MUDAN_MDHGFNIF_01212</name>
</gene>
<accession>A0A660EAX6</accession>